<gene>
    <name evidence="1" type="ORF">PVOR_16944</name>
</gene>
<reference evidence="1 2" key="1">
    <citation type="journal article" date="2010" name="BMC Genomics">
        <title>Genome sequence of the pattern forming Paenibacillus vortex bacterium reveals potential for thriving in complex environments.</title>
        <authorList>
            <person name="Sirota-Madi A."/>
            <person name="Olender T."/>
            <person name="Helman Y."/>
            <person name="Ingham C."/>
            <person name="Brainis I."/>
            <person name="Roth D."/>
            <person name="Hagi E."/>
            <person name="Brodsky L."/>
            <person name="Leshkowitz D."/>
            <person name="Galatenko V."/>
            <person name="Nikolaev V."/>
            <person name="Mugasimangalam R.C."/>
            <person name="Bransburg-Zabary S."/>
            <person name="Gutnick D.L."/>
            <person name="Lancet D."/>
            <person name="Ben-Jacob E."/>
        </authorList>
    </citation>
    <scope>NUCLEOTIDE SEQUENCE [LARGE SCALE GENOMIC DNA]</scope>
    <source>
        <strain evidence="1 2">V453</strain>
    </source>
</reference>
<protein>
    <submittedName>
        <fullName evidence="1">Uncharacterized protein</fullName>
    </submittedName>
</protein>
<dbReference type="Proteomes" id="UP000003094">
    <property type="component" value="Unassembled WGS sequence"/>
</dbReference>
<dbReference type="EMBL" id="ADHJ01000025">
    <property type="protein sequence ID" value="EFU40589.1"/>
    <property type="molecule type" value="Genomic_DNA"/>
</dbReference>
<keyword evidence="2" id="KW-1185">Reference proteome</keyword>
<proteinExistence type="predicted"/>
<dbReference type="AlphaFoldDB" id="A0A2R9ST86"/>
<dbReference type="KEGG" id="pvo:PVOR_16944"/>
<evidence type="ECO:0000313" key="2">
    <source>
        <dbReference type="Proteomes" id="UP000003094"/>
    </source>
</evidence>
<name>A0A2R9ST86_9BACL</name>
<sequence>MDVFIIGIMGKISGLLAQKLPFTRSAASVQLT</sequence>
<accession>A0A2R9ST86</accession>
<comment type="caution">
    <text evidence="1">The sequence shown here is derived from an EMBL/GenBank/DDBJ whole genome shotgun (WGS) entry which is preliminary data.</text>
</comment>
<evidence type="ECO:0000313" key="1">
    <source>
        <dbReference type="EMBL" id="EFU40589.1"/>
    </source>
</evidence>
<organism evidence="1 2">
    <name type="scientific">Paenibacillus vortex V453</name>
    <dbReference type="NCBI Taxonomy" id="715225"/>
    <lineage>
        <taxon>Bacteria</taxon>
        <taxon>Bacillati</taxon>
        <taxon>Bacillota</taxon>
        <taxon>Bacilli</taxon>
        <taxon>Bacillales</taxon>
        <taxon>Paenibacillaceae</taxon>
        <taxon>Paenibacillus</taxon>
    </lineage>
</organism>